<sequence>MIKGHKGESISIKNLETDINDGSIFLDPEYQRDIVWSNKNQCSLITTILNGFFIPQIILKEQDDEGVKECVDGKQRLTSIHLFINNEYSIVYGDNKKCFFKDLEKKTQRVFLNYKLT</sequence>
<evidence type="ECO:0000259" key="1">
    <source>
        <dbReference type="Pfam" id="PF03235"/>
    </source>
</evidence>
<feature type="domain" description="GmrSD restriction endonucleases N-terminal" evidence="1">
    <location>
        <begin position="17"/>
        <end position="100"/>
    </location>
</feature>
<dbReference type="InterPro" id="IPR004919">
    <property type="entry name" value="GmrSD_N"/>
</dbReference>
<name>A0A383AF89_9ZZZZ</name>
<organism evidence="2">
    <name type="scientific">marine metagenome</name>
    <dbReference type="NCBI Taxonomy" id="408172"/>
    <lineage>
        <taxon>unclassified sequences</taxon>
        <taxon>metagenomes</taxon>
        <taxon>ecological metagenomes</taxon>
    </lineage>
</organism>
<protein>
    <recommendedName>
        <fullName evidence="1">GmrSD restriction endonucleases N-terminal domain-containing protein</fullName>
    </recommendedName>
</protein>
<dbReference type="PANTHER" id="PTHR39639">
    <property type="entry name" value="CHROMOSOME 16, WHOLE GENOME SHOTGUN SEQUENCE"/>
    <property type="match status" value="1"/>
</dbReference>
<reference evidence="2" key="1">
    <citation type="submission" date="2018-05" db="EMBL/GenBank/DDBJ databases">
        <authorList>
            <person name="Lanie J.A."/>
            <person name="Ng W.-L."/>
            <person name="Kazmierczak K.M."/>
            <person name="Andrzejewski T.M."/>
            <person name="Davidsen T.M."/>
            <person name="Wayne K.J."/>
            <person name="Tettelin H."/>
            <person name="Glass J.I."/>
            <person name="Rusch D."/>
            <person name="Podicherti R."/>
            <person name="Tsui H.-C.T."/>
            <person name="Winkler M.E."/>
        </authorList>
    </citation>
    <scope>NUCLEOTIDE SEQUENCE</scope>
</reference>
<feature type="non-terminal residue" evidence="2">
    <location>
        <position position="117"/>
    </location>
</feature>
<gene>
    <name evidence="2" type="ORF">METZ01_LOCUS458602</name>
</gene>
<proteinExistence type="predicted"/>
<dbReference type="EMBL" id="UINC01191219">
    <property type="protein sequence ID" value="SVE05748.1"/>
    <property type="molecule type" value="Genomic_DNA"/>
</dbReference>
<dbReference type="Pfam" id="PF03235">
    <property type="entry name" value="GmrSD_N"/>
    <property type="match status" value="1"/>
</dbReference>
<accession>A0A383AF89</accession>
<dbReference type="PANTHER" id="PTHR39639:SF1">
    <property type="entry name" value="DUF262 DOMAIN-CONTAINING PROTEIN"/>
    <property type="match status" value="1"/>
</dbReference>
<evidence type="ECO:0000313" key="2">
    <source>
        <dbReference type="EMBL" id="SVE05748.1"/>
    </source>
</evidence>
<dbReference type="AlphaFoldDB" id="A0A383AF89"/>